<feature type="transmembrane region" description="Helical" evidence="1">
    <location>
        <begin position="776"/>
        <end position="798"/>
    </location>
</feature>
<proteinExistence type="predicted"/>
<feature type="transmembrane region" description="Helical" evidence="1">
    <location>
        <begin position="703"/>
        <end position="728"/>
    </location>
</feature>
<keyword evidence="1" id="KW-1133">Transmembrane helix</keyword>
<name>A0A191VYC3_9CAUD</name>
<reference evidence="2 3" key="1">
    <citation type="journal article" date="2016" name="Curr. Microbiol.">
        <title>Characterization and Complete Genome Sequences of Three N4-Like Roseobacter Phages Isolated from the South China Sea.</title>
        <authorList>
            <person name="Li B."/>
            <person name="Zhang S."/>
            <person name="Long L."/>
            <person name="Huang S."/>
        </authorList>
    </citation>
    <scope>NUCLEOTIDE SEQUENCE [LARGE SCALE GENOMIC DNA]</scope>
</reference>
<evidence type="ECO:0000313" key="2">
    <source>
        <dbReference type="EMBL" id="ANJ20717.1"/>
    </source>
</evidence>
<keyword evidence="1" id="KW-0472">Membrane</keyword>
<evidence type="ECO:0000313" key="3">
    <source>
        <dbReference type="Proteomes" id="UP000259721"/>
    </source>
</evidence>
<keyword evidence="1" id="KW-0812">Transmembrane</keyword>
<protein>
    <recommendedName>
        <fullName evidence="4">N4 gp53-like protein</fullName>
    </recommendedName>
</protein>
<sequence>MFGSKKIITVSSTLYNMAGDERDRPDFLKGTVFGSVISGSPSLADDIQTGYFGGPGLQQRQFFRYCDRNNISGLPTATIVNNNPLDTTVVQGQIPASPVPPAPVGLTLSCYKAEVTDGDFEGWIKRWILQNHPERIGEDWLGEYEPDTNTFSVEFPNNDFFSWTNNVAPVYNPSARYIVAEYIEYLDASEQPLQTGPTLTNQPTAPDVTGWDTILANDTFTPVDLVRVRNTVLSYNNGDPDNQIETDVPANLNGQELPNGVFHYQREIVTQVAGISTVGERQDQHITETYTVTNDYVDVQVTQTDLGGGVIETRTETTTGEQITPSYETRLDITDIFSGEQYGPEQIFIYEVGTGNATLDALVTDVDASGFQEFFPFMPVRINNVSVAEPVYSDLFDEMAKAYKRGFGFDKKFGSLVQSVEDNPSIADIDYAYLCFGASLNVKEHACRRYIYNFFEQMIPFQQGGSGNAMSNLEAEVIAYNQALDDLRDWENNVNNPDAIGGLWGAITERPTIPSISPPPTNSIILRDGALGFDIRMLWVHCEIEQFNGNMADFSADVRADLGLNLGQNAKKDDCVLTVGPSFSWQERESYNTRDGEEERVINRSIPSMYVWWQVSDGAYRRMQIWGLTHYNYIYGGKSVTITSTEALTDTEESGFLVPLHYPTMKAMGIVDYTQMSTANSHILFNSYEVTKQRWYERGIFKILLVILIIVVAVVVFPGAFAAGGGILGGNLAIGTALGLTGTAALVAGVVANYVASIIIAEVLKIVGTALFGEKWGALFAAIAGFALSMGVSGTSLFSTQGILGLGNALANGYAGWVQGDINEMREDLANDENSYEAQMDRINDLLSELYDNNGLNFNPMIFTDSSRNTGGSRGYLPETLDGYISRTTMTGTDVVELTLSMVNDFPEIQRTLPRN</sequence>
<organism evidence="2 3">
    <name type="scientific">Dinoroseobacter phage DS-1410Ws-06</name>
    <dbReference type="NCBI Taxonomy" id="1815983"/>
    <lineage>
        <taxon>Viruses</taxon>
        <taxon>Duplodnaviria</taxon>
        <taxon>Heunggongvirae</taxon>
        <taxon>Uroviricota</taxon>
        <taxon>Caudoviricetes</taxon>
        <taxon>Schitoviridae</taxon>
        <taxon>Rhodovirinae</taxon>
        <taxon>Sanyabayvirus</taxon>
        <taxon>Sanyabayvirus DS1410Ws06</taxon>
    </lineage>
</organism>
<keyword evidence="3" id="KW-1185">Reference proteome</keyword>
<evidence type="ECO:0008006" key="4">
    <source>
        <dbReference type="Google" id="ProtNLM"/>
    </source>
</evidence>
<gene>
    <name evidence="2" type="ORF">DSp06_gp60</name>
</gene>
<evidence type="ECO:0000256" key="1">
    <source>
        <dbReference type="SAM" id="Phobius"/>
    </source>
</evidence>
<dbReference type="Proteomes" id="UP000259721">
    <property type="component" value="Segment"/>
</dbReference>
<dbReference type="EMBL" id="KU885988">
    <property type="protein sequence ID" value="ANJ20717.1"/>
    <property type="molecule type" value="Genomic_DNA"/>
</dbReference>
<accession>A0A191VYC3</accession>
<feature type="transmembrane region" description="Helical" evidence="1">
    <location>
        <begin position="740"/>
        <end position="764"/>
    </location>
</feature>